<proteinExistence type="predicted"/>
<dbReference type="InterPro" id="IPR039376">
    <property type="entry name" value="Ferritin_CCC1_N"/>
</dbReference>
<dbReference type="Pfam" id="PF01988">
    <property type="entry name" value="VIT1"/>
    <property type="match status" value="1"/>
</dbReference>
<keyword evidence="7" id="KW-1185">Reference proteome</keyword>
<feature type="transmembrane region" description="Helical" evidence="5">
    <location>
        <begin position="67"/>
        <end position="88"/>
    </location>
</feature>
<comment type="subcellular location">
    <subcellularLocation>
        <location evidence="1">Endomembrane system</location>
        <topology evidence="1">Multi-pass membrane protein</topology>
    </subcellularLocation>
</comment>
<dbReference type="AlphaFoldDB" id="A0A840UIS5"/>
<keyword evidence="4 5" id="KW-0472">Membrane</keyword>
<protein>
    <submittedName>
        <fullName evidence="6">VIT1/CCC1 family predicted Fe2+/Mn2+ transporter</fullName>
    </submittedName>
</protein>
<dbReference type="InterPro" id="IPR008217">
    <property type="entry name" value="Ccc1_fam"/>
</dbReference>
<evidence type="ECO:0000256" key="2">
    <source>
        <dbReference type="ARBA" id="ARBA00022692"/>
    </source>
</evidence>
<name>A0A840UIS5_9FIRM</name>
<feature type="transmembrane region" description="Helical" evidence="5">
    <location>
        <begin position="132"/>
        <end position="159"/>
    </location>
</feature>
<gene>
    <name evidence="6" type="ORF">HNR32_001234</name>
</gene>
<dbReference type="InterPro" id="IPR009078">
    <property type="entry name" value="Ferritin-like_SF"/>
</dbReference>
<dbReference type="GO" id="GO:0005384">
    <property type="term" value="F:manganese ion transmembrane transporter activity"/>
    <property type="evidence" value="ECO:0007669"/>
    <property type="project" value="InterPro"/>
</dbReference>
<accession>A0A840UIS5</accession>
<dbReference type="GO" id="GO:0030026">
    <property type="term" value="P:intracellular manganese ion homeostasis"/>
    <property type="evidence" value="ECO:0007669"/>
    <property type="project" value="InterPro"/>
</dbReference>
<feature type="transmembrane region" description="Helical" evidence="5">
    <location>
        <begin position="200"/>
        <end position="220"/>
    </location>
</feature>
<dbReference type="Proteomes" id="UP000559117">
    <property type="component" value="Unassembled WGS sequence"/>
</dbReference>
<dbReference type="RefSeq" id="WP_183860714.1">
    <property type="nucleotide sequence ID" value="NZ_JACHFH010000012.1"/>
</dbReference>
<feature type="transmembrane region" description="Helical" evidence="5">
    <location>
        <begin position="261"/>
        <end position="286"/>
    </location>
</feature>
<feature type="transmembrane region" description="Helical" evidence="5">
    <location>
        <begin position="226"/>
        <end position="249"/>
    </location>
</feature>
<organism evidence="6 7">
    <name type="scientific">Pectinatus brassicae</name>
    <dbReference type="NCBI Taxonomy" id="862415"/>
    <lineage>
        <taxon>Bacteria</taxon>
        <taxon>Bacillati</taxon>
        <taxon>Bacillota</taxon>
        <taxon>Negativicutes</taxon>
        <taxon>Selenomonadales</taxon>
        <taxon>Selenomonadaceae</taxon>
        <taxon>Pectinatus</taxon>
    </lineage>
</organism>
<keyword evidence="3 5" id="KW-1133">Transmembrane helix</keyword>
<sequence>MKLSQTNYKRIIKFQRDEITASILYKKIAQKIKDDSKKMALLEFAAAEYEHYKIWYDFTQKEVKPDWFTVMIYNVLFFILGQTFIIRYMERKEKYTQMELQQISEQIPVAKTIILQEEEHEMRLIAMIDEELKYVGSVVLGLNDALVELTGTIAGITFALMNTRLVALAAIVTGGAATLSMAASNYLAQRAEKRDDALRSSIYTGSAYLITVVLLVLPYLVLPDGYYISAFIIMIAVAVFIIFSFNYYIAVVQATEFWPKFFEMALISLGVAALSFAIGIAAKYFLGVNV</sequence>
<evidence type="ECO:0000313" key="7">
    <source>
        <dbReference type="Proteomes" id="UP000559117"/>
    </source>
</evidence>
<feature type="transmembrane region" description="Helical" evidence="5">
    <location>
        <begin position="165"/>
        <end position="188"/>
    </location>
</feature>
<evidence type="ECO:0000313" key="6">
    <source>
        <dbReference type="EMBL" id="MBB5336090.1"/>
    </source>
</evidence>
<comment type="caution">
    <text evidence="6">The sequence shown here is derived from an EMBL/GenBank/DDBJ whole genome shotgun (WGS) entry which is preliminary data.</text>
</comment>
<evidence type="ECO:0000256" key="1">
    <source>
        <dbReference type="ARBA" id="ARBA00004127"/>
    </source>
</evidence>
<dbReference type="EMBL" id="JACHFH010000012">
    <property type="protein sequence ID" value="MBB5336090.1"/>
    <property type="molecule type" value="Genomic_DNA"/>
</dbReference>
<evidence type="ECO:0000256" key="5">
    <source>
        <dbReference type="SAM" id="Phobius"/>
    </source>
</evidence>
<evidence type="ECO:0000256" key="3">
    <source>
        <dbReference type="ARBA" id="ARBA00022989"/>
    </source>
</evidence>
<evidence type="ECO:0000256" key="4">
    <source>
        <dbReference type="ARBA" id="ARBA00023136"/>
    </source>
</evidence>
<dbReference type="CDD" id="cd01044">
    <property type="entry name" value="Ferritin_CCC1_N"/>
    <property type="match status" value="1"/>
</dbReference>
<dbReference type="SUPFAM" id="SSF47240">
    <property type="entry name" value="Ferritin-like"/>
    <property type="match status" value="1"/>
</dbReference>
<dbReference type="GO" id="GO:0012505">
    <property type="term" value="C:endomembrane system"/>
    <property type="evidence" value="ECO:0007669"/>
    <property type="project" value="UniProtKB-SubCell"/>
</dbReference>
<reference evidence="6 7" key="1">
    <citation type="submission" date="2020-08" db="EMBL/GenBank/DDBJ databases">
        <title>Genomic Encyclopedia of Type Strains, Phase IV (KMG-IV): sequencing the most valuable type-strain genomes for metagenomic binning, comparative biology and taxonomic classification.</title>
        <authorList>
            <person name="Goeker M."/>
        </authorList>
    </citation>
    <scope>NUCLEOTIDE SEQUENCE [LARGE SCALE GENOMIC DNA]</scope>
    <source>
        <strain evidence="6 7">DSM 24661</strain>
    </source>
</reference>
<keyword evidence="2 5" id="KW-0812">Transmembrane</keyword>